<dbReference type="AlphaFoldDB" id="A0A437K7G5"/>
<dbReference type="GeneID" id="87619064"/>
<protein>
    <submittedName>
        <fullName evidence="2">Uncharacterized protein</fullName>
    </submittedName>
</protein>
<comment type="caution">
    <text evidence="2">The sequence shown here is derived from an EMBL/GenBank/DDBJ whole genome shotgun (WGS) entry which is preliminary data.</text>
</comment>
<feature type="transmembrane region" description="Helical" evidence="1">
    <location>
        <begin position="6"/>
        <end position="25"/>
    </location>
</feature>
<organism evidence="2 3">
    <name type="scientific">Niallia taxi</name>
    <dbReference type="NCBI Taxonomy" id="2499688"/>
    <lineage>
        <taxon>Bacteria</taxon>
        <taxon>Bacillati</taxon>
        <taxon>Bacillota</taxon>
        <taxon>Bacilli</taxon>
        <taxon>Bacillales</taxon>
        <taxon>Bacillaceae</taxon>
        <taxon>Niallia</taxon>
    </lineage>
</organism>
<evidence type="ECO:0000313" key="3">
    <source>
        <dbReference type="Proteomes" id="UP000288024"/>
    </source>
</evidence>
<name>A0A437K7G5_9BACI</name>
<proteinExistence type="predicted"/>
<evidence type="ECO:0000256" key="1">
    <source>
        <dbReference type="SAM" id="Phobius"/>
    </source>
</evidence>
<sequence>MTKKSFLIMIGSTLTLLCVVYFIFLPSQKEAPMDLKATQEQVAAQIESDNEYTEKTIEWATEQKENLDVGFIEPHTEKVNDVSPQRDVVNYFITGILKQDVELFMSTFQTETISSDLFKVEETDKQKVAQDIINRISKNNSIKGVNFKEKKGVFGGETNEVKLEFQYKDGKSSLVTLSLESIEEAHSDHAHDDILVITTSSWDIIKQIEKE</sequence>
<evidence type="ECO:0000313" key="2">
    <source>
        <dbReference type="EMBL" id="RVT59551.1"/>
    </source>
</evidence>
<dbReference type="Gene3D" id="3.10.450.50">
    <property type="match status" value="1"/>
</dbReference>
<dbReference type="RefSeq" id="WP_127739999.1">
    <property type="nucleotide sequence ID" value="NZ_CAJCKN010000005.1"/>
</dbReference>
<dbReference type="Proteomes" id="UP000288024">
    <property type="component" value="Unassembled WGS sequence"/>
</dbReference>
<keyword evidence="1" id="KW-0472">Membrane</keyword>
<keyword evidence="3" id="KW-1185">Reference proteome</keyword>
<gene>
    <name evidence="2" type="ORF">EM808_19865</name>
</gene>
<reference evidence="2 3" key="1">
    <citation type="submission" date="2019-01" db="EMBL/GenBank/DDBJ databases">
        <title>Bacillus sp. M5HDSG1-1, whole genome shotgun sequence.</title>
        <authorList>
            <person name="Tuo L."/>
        </authorList>
    </citation>
    <scope>NUCLEOTIDE SEQUENCE [LARGE SCALE GENOMIC DNA]</scope>
    <source>
        <strain evidence="2 3">M5HDSG1-1</strain>
    </source>
</reference>
<keyword evidence="1" id="KW-1133">Transmembrane helix</keyword>
<keyword evidence="1" id="KW-0812">Transmembrane</keyword>
<accession>A0A437K7G5</accession>
<dbReference type="EMBL" id="RZTZ01000009">
    <property type="protein sequence ID" value="RVT59551.1"/>
    <property type="molecule type" value="Genomic_DNA"/>
</dbReference>